<proteinExistence type="predicted"/>
<dbReference type="EMBL" id="KF900490">
    <property type="protein sequence ID" value="AIE96868.1"/>
    <property type="molecule type" value="Genomic_DNA"/>
</dbReference>
<sequence length="290" mass="32479">MSDYHFGYGSNLDLGDWKKWCDNHGRKSNEMQVEPDIFFLPDYELDFHYKSGSRGGGALDVVEWPGHVVAGKLFKVTGDGWKSLDAKEGAPNYYERKQVEVLSENGEQCTAITYVVTQAKAEKNHVPPAPGYIEIVERAYDHYGITESHSWAKEQLQASGKDKVAKSAVDHLFTYGTLRDGEERSGILSKFNSKVYKDCKIRGRLIDLPGGYPGLISGDGTVVGEIHHTPDIENTLKELDRVEGFNGYGEDGSLFHRVLTYSNNIPCWTYVYARSPDDGPVIESGDWSKR</sequence>
<name>A0A075FZS4_9ARCH</name>
<dbReference type="Gene3D" id="3.10.490.10">
    <property type="entry name" value="Gamma-glutamyl cyclotransferase-like"/>
    <property type="match status" value="2"/>
</dbReference>
<feature type="domain" description="Gamma-glutamylcyclotransferase AIG2-like" evidence="2">
    <location>
        <begin position="172"/>
        <end position="288"/>
    </location>
</feature>
<evidence type="ECO:0000259" key="2">
    <source>
        <dbReference type="Pfam" id="PF06094"/>
    </source>
</evidence>
<dbReference type="PANTHER" id="PTHR12935:SF0">
    <property type="entry name" value="GAMMA-GLUTAMYLCYCLOTRANSFERASE"/>
    <property type="match status" value="1"/>
</dbReference>
<dbReference type="InterPro" id="IPR009288">
    <property type="entry name" value="AIG2-like_dom"/>
</dbReference>
<evidence type="ECO:0000313" key="3">
    <source>
        <dbReference type="EMBL" id="AIE96868.1"/>
    </source>
</evidence>
<evidence type="ECO:0000256" key="1">
    <source>
        <dbReference type="ARBA" id="ARBA00023239"/>
    </source>
</evidence>
<protein>
    <submittedName>
        <fullName evidence="3">AIG2 family protein</fullName>
    </submittedName>
</protein>
<dbReference type="GO" id="GO:0003839">
    <property type="term" value="F:gamma-glutamylcyclotransferase activity"/>
    <property type="evidence" value="ECO:0007669"/>
    <property type="project" value="InterPro"/>
</dbReference>
<dbReference type="CDD" id="cd06661">
    <property type="entry name" value="GGCT_like"/>
    <property type="match status" value="2"/>
</dbReference>
<organism evidence="3">
    <name type="scientific">uncultured marine thaumarchaeote AD1000_88_A06</name>
    <dbReference type="NCBI Taxonomy" id="1455945"/>
    <lineage>
        <taxon>Archaea</taxon>
        <taxon>Nitrososphaerota</taxon>
        <taxon>environmental samples</taxon>
    </lineage>
</organism>
<dbReference type="PANTHER" id="PTHR12935">
    <property type="entry name" value="GAMMA-GLUTAMYLCYCLOTRANSFERASE"/>
    <property type="match status" value="1"/>
</dbReference>
<dbReference type="InterPro" id="IPR013024">
    <property type="entry name" value="GGCT-like"/>
</dbReference>
<keyword evidence="1" id="KW-0456">Lyase</keyword>
<accession>A0A075FZS4</accession>
<dbReference type="InterPro" id="IPR036568">
    <property type="entry name" value="GGCT-like_sf"/>
</dbReference>
<dbReference type="SUPFAM" id="SSF110857">
    <property type="entry name" value="Gamma-glutamyl cyclotransferase-like"/>
    <property type="match status" value="2"/>
</dbReference>
<dbReference type="Pfam" id="PF06094">
    <property type="entry name" value="GGACT"/>
    <property type="match status" value="2"/>
</dbReference>
<dbReference type="InterPro" id="IPR017939">
    <property type="entry name" value="G-Glutamylcylcotransferase"/>
</dbReference>
<reference evidence="3" key="1">
    <citation type="journal article" date="2014" name="Genome Biol. Evol.">
        <title>Pangenome evidence for extensive interdomain horizontal transfer affecting lineage core and shell genes in uncultured planktonic thaumarchaeota and euryarchaeota.</title>
        <authorList>
            <person name="Deschamps P."/>
            <person name="Zivanovic Y."/>
            <person name="Moreira D."/>
            <person name="Rodriguez-Valera F."/>
            <person name="Lopez-Garcia P."/>
        </authorList>
    </citation>
    <scope>NUCLEOTIDE SEQUENCE</scope>
</reference>
<feature type="domain" description="Gamma-glutamylcyclotransferase AIG2-like" evidence="2">
    <location>
        <begin position="59"/>
        <end position="124"/>
    </location>
</feature>
<dbReference type="AlphaFoldDB" id="A0A075FZS4"/>